<dbReference type="Pfam" id="PF07693">
    <property type="entry name" value="KAP_NTPase"/>
    <property type="match status" value="1"/>
</dbReference>
<dbReference type="EMBL" id="NMTV01000065">
    <property type="protein sequence ID" value="PDX71830.1"/>
    <property type="molecule type" value="Genomic_DNA"/>
</dbReference>
<dbReference type="SUPFAM" id="SSF52540">
    <property type="entry name" value="P-loop containing nucleoside triphosphate hydrolases"/>
    <property type="match status" value="1"/>
</dbReference>
<dbReference type="RefSeq" id="WP_097783626.1">
    <property type="nucleotide sequence ID" value="NZ_NMTV01000065.1"/>
</dbReference>
<evidence type="ECO:0000313" key="3">
    <source>
        <dbReference type="Proteomes" id="UP000219901"/>
    </source>
</evidence>
<accession>A0A2A6ZY63</accession>
<gene>
    <name evidence="2" type="ORF">CGS55_11680</name>
</gene>
<dbReference type="Proteomes" id="UP000219901">
    <property type="component" value="Unassembled WGS sequence"/>
</dbReference>
<protein>
    <recommendedName>
        <fullName evidence="1">KAP NTPase domain-containing protein</fullName>
    </recommendedName>
</protein>
<feature type="domain" description="KAP NTPase" evidence="1">
    <location>
        <begin position="6"/>
        <end position="193"/>
    </location>
</feature>
<sequence>MNADYVENIIRNIDKQSYKCILVDGAWGIGKSYVVEKALEDKKDRTCMVSLFGMEDVQQIYHEILYQLLLHTSNGGKIVEFLKDSFRILGNFDDRAKSVSTILESHFSEEDMVNSITRKFDEGHIVVIDDLERCKESIELRDFFGVVEKLKSNNHIQVVLIANSEEITDKKDFEKYREKVIDRTFTITENSKSANWSKLGIQGDFADELCKNHPIKNLRTLQKAQDFYNDVKQYAKSIHDEMFMNEVRLICFAIVIEDTDKLYYKPLTEEETKSEFDKTVRTLQNYFESRVKQYLLGIKSSDALINELYSYYESKRPLTEEDLKVQHKLFVEVGIKPNFYKTDDEIAEYLKSWKEKLTDAKTSYDLTMTANELDTWWCVLNDDDGELLDTYKSMLMTVFAEEFSGEGVKRVSSYDSQYFMNINQSISESYNEVLRTARENLADKYIEYLRKRIDDKCSEEYAGQLSIWHFERARMSDILEGKLDEFPDRKYFPLAPMNQYKENSSYTLLAILFDTRKEQLFEKYEELKPTFSKMDRYRTEHYFEVMRTSHR</sequence>
<reference evidence="2 3" key="1">
    <citation type="journal article" date="2017" name="Front. Microbiol.">
        <title>New Insights into the Diversity of the Genus Faecalibacterium.</title>
        <authorList>
            <person name="Benevides L."/>
            <person name="Burman S."/>
            <person name="Martin R."/>
            <person name="Robert V."/>
            <person name="Thomas M."/>
            <person name="Miquel S."/>
            <person name="Chain F."/>
            <person name="Sokol H."/>
            <person name="Bermudez-Humaran L.G."/>
            <person name="Morrison M."/>
            <person name="Langella P."/>
            <person name="Azevedo V.A."/>
            <person name="Chatel J.M."/>
            <person name="Soares S."/>
        </authorList>
    </citation>
    <scope>NUCLEOTIDE SEQUENCE [LARGE SCALE GENOMIC DNA]</scope>
    <source>
        <strain evidence="2 3">CNCM I 4546</strain>
    </source>
</reference>
<evidence type="ECO:0000259" key="1">
    <source>
        <dbReference type="Pfam" id="PF07693"/>
    </source>
</evidence>
<evidence type="ECO:0000313" key="2">
    <source>
        <dbReference type="EMBL" id="PDX71830.1"/>
    </source>
</evidence>
<organism evidence="2 3">
    <name type="scientific">Faecalibacterium prausnitzii</name>
    <dbReference type="NCBI Taxonomy" id="853"/>
    <lineage>
        <taxon>Bacteria</taxon>
        <taxon>Bacillati</taxon>
        <taxon>Bacillota</taxon>
        <taxon>Clostridia</taxon>
        <taxon>Eubacteriales</taxon>
        <taxon>Oscillospiraceae</taxon>
        <taxon>Faecalibacterium</taxon>
    </lineage>
</organism>
<proteinExistence type="predicted"/>
<comment type="caution">
    <text evidence="2">The sequence shown here is derived from an EMBL/GenBank/DDBJ whole genome shotgun (WGS) entry which is preliminary data.</text>
</comment>
<dbReference type="InterPro" id="IPR011646">
    <property type="entry name" value="KAP_P-loop"/>
</dbReference>
<dbReference type="AlphaFoldDB" id="A0A2A6ZY63"/>
<dbReference type="Gene3D" id="3.40.50.300">
    <property type="entry name" value="P-loop containing nucleotide triphosphate hydrolases"/>
    <property type="match status" value="1"/>
</dbReference>
<dbReference type="InterPro" id="IPR027417">
    <property type="entry name" value="P-loop_NTPase"/>
</dbReference>
<name>A0A2A6ZY63_9FIRM</name>